<evidence type="ECO:0000313" key="19">
    <source>
        <dbReference type="RefSeq" id="XP_019645563.1"/>
    </source>
</evidence>
<dbReference type="Gene3D" id="1.10.510.10">
    <property type="entry name" value="Transferase(Phosphotransferase) domain 1"/>
    <property type="match status" value="1"/>
</dbReference>
<dbReference type="GO" id="GO:0005524">
    <property type="term" value="F:ATP binding"/>
    <property type="evidence" value="ECO:0007669"/>
    <property type="project" value="InterPro"/>
</dbReference>
<dbReference type="Proteomes" id="UP000515135">
    <property type="component" value="Unplaced"/>
</dbReference>
<dbReference type="GO" id="GO:0005886">
    <property type="term" value="C:plasma membrane"/>
    <property type="evidence" value="ECO:0007669"/>
    <property type="project" value="TreeGrafter"/>
</dbReference>
<evidence type="ECO:0000256" key="13">
    <source>
        <dbReference type="RuleBase" id="RU003431"/>
    </source>
</evidence>
<dbReference type="InterPro" id="IPR029787">
    <property type="entry name" value="Nucleotide_cyclase"/>
</dbReference>
<evidence type="ECO:0000256" key="1">
    <source>
        <dbReference type="ARBA" id="ARBA00004451"/>
    </source>
</evidence>
<evidence type="ECO:0000256" key="6">
    <source>
        <dbReference type="ARBA" id="ARBA00022989"/>
    </source>
</evidence>
<feature type="domain" description="Protein kinase" evidence="16">
    <location>
        <begin position="287"/>
        <end position="572"/>
    </location>
</feature>
<dbReference type="GeneID" id="109486256"/>
<evidence type="ECO:0000256" key="5">
    <source>
        <dbReference type="ARBA" id="ARBA00022741"/>
    </source>
</evidence>
<dbReference type="SMART" id="SM00044">
    <property type="entry name" value="CYCc"/>
    <property type="match status" value="1"/>
</dbReference>
<evidence type="ECO:0000256" key="10">
    <source>
        <dbReference type="ARBA" id="ARBA00023239"/>
    </source>
</evidence>
<evidence type="ECO:0000256" key="7">
    <source>
        <dbReference type="ARBA" id="ARBA00023136"/>
    </source>
</evidence>
<evidence type="ECO:0000313" key="18">
    <source>
        <dbReference type="Proteomes" id="UP000515135"/>
    </source>
</evidence>
<dbReference type="InterPro" id="IPR011009">
    <property type="entry name" value="Kinase-like_dom_sf"/>
</dbReference>
<dbReference type="GO" id="GO:0004672">
    <property type="term" value="F:protein kinase activity"/>
    <property type="evidence" value="ECO:0007669"/>
    <property type="project" value="InterPro"/>
</dbReference>
<evidence type="ECO:0000259" key="16">
    <source>
        <dbReference type="PROSITE" id="PS50011"/>
    </source>
</evidence>
<comment type="similarity">
    <text evidence="12">Belongs to the adenylyl cyclase class-4/guanylyl cyclase family.</text>
</comment>
<organism evidence="18 19">
    <name type="scientific">Branchiostoma belcheri</name>
    <name type="common">Amphioxus</name>
    <dbReference type="NCBI Taxonomy" id="7741"/>
    <lineage>
        <taxon>Eukaryota</taxon>
        <taxon>Metazoa</taxon>
        <taxon>Chordata</taxon>
        <taxon>Cephalochordata</taxon>
        <taxon>Leptocardii</taxon>
        <taxon>Amphioxiformes</taxon>
        <taxon>Branchiostomatidae</taxon>
        <taxon>Branchiostoma</taxon>
    </lineage>
</organism>
<feature type="chain" id="PRO_5027709307" description="Guanylate cyclase" evidence="15">
    <location>
        <begin position="22"/>
        <end position="988"/>
    </location>
</feature>
<keyword evidence="10 12" id="KW-0456">Lyase</keyword>
<keyword evidence="5" id="KW-0547">Nucleotide-binding</keyword>
<gene>
    <name evidence="19" type="primary">LOC109486256</name>
</gene>
<dbReference type="InterPro" id="IPR018297">
    <property type="entry name" value="A/G_cyclase_CS"/>
</dbReference>
<dbReference type="SUPFAM" id="SSF56112">
    <property type="entry name" value="Protein kinase-like (PK-like)"/>
    <property type="match status" value="1"/>
</dbReference>
<protein>
    <recommendedName>
        <fullName evidence="2 13">Guanylate cyclase</fullName>
        <ecNumber evidence="2 13">4.6.1.2</ecNumber>
    </recommendedName>
</protein>
<dbReference type="KEGG" id="bbel:109486256"/>
<dbReference type="AlphaFoldDB" id="A0A6P5A7K7"/>
<dbReference type="GO" id="GO:0001653">
    <property type="term" value="F:peptide receptor activity"/>
    <property type="evidence" value="ECO:0007669"/>
    <property type="project" value="TreeGrafter"/>
</dbReference>
<evidence type="ECO:0000259" key="17">
    <source>
        <dbReference type="PROSITE" id="PS50125"/>
    </source>
</evidence>
<evidence type="ECO:0000256" key="9">
    <source>
        <dbReference type="ARBA" id="ARBA00023180"/>
    </source>
</evidence>
<dbReference type="Pfam" id="PF07701">
    <property type="entry name" value="HNOBA"/>
    <property type="match status" value="1"/>
</dbReference>
<keyword evidence="8" id="KW-0675">Receptor</keyword>
<evidence type="ECO:0000256" key="12">
    <source>
        <dbReference type="RuleBase" id="RU000405"/>
    </source>
</evidence>
<accession>A0A6P5A7K7</accession>
<feature type="signal peptide" evidence="15">
    <location>
        <begin position="1"/>
        <end position="21"/>
    </location>
</feature>
<dbReference type="InterPro" id="IPR011645">
    <property type="entry name" value="HNOB_dom_associated"/>
</dbReference>
<evidence type="ECO:0000256" key="14">
    <source>
        <dbReference type="SAM" id="Phobius"/>
    </source>
</evidence>
<dbReference type="PROSITE" id="PS50125">
    <property type="entry name" value="GUANYLATE_CYCLASE_2"/>
    <property type="match status" value="1"/>
</dbReference>
<dbReference type="PROSITE" id="PS00452">
    <property type="entry name" value="GUANYLATE_CYCLASE_1"/>
    <property type="match status" value="1"/>
</dbReference>
<dbReference type="FunFam" id="3.30.200.20:FF:001106">
    <property type="entry name" value="Guanylate cyclase"/>
    <property type="match status" value="1"/>
</dbReference>
<keyword evidence="4 15" id="KW-0732">Signal</keyword>
<feature type="domain" description="Guanylate cyclase" evidence="17">
    <location>
        <begin position="642"/>
        <end position="772"/>
    </location>
</feature>
<evidence type="ECO:0000256" key="11">
    <source>
        <dbReference type="ARBA" id="ARBA00023293"/>
    </source>
</evidence>
<keyword evidence="3 14" id="KW-0812">Transmembrane</keyword>
<dbReference type="InterPro" id="IPR050401">
    <property type="entry name" value="Cyclic_nucleotide_synthase"/>
</dbReference>
<name>A0A6P5A7K7_BRABE</name>
<dbReference type="Pfam" id="PF00211">
    <property type="entry name" value="Guanylate_cyc"/>
    <property type="match status" value="1"/>
</dbReference>
<evidence type="ECO:0000256" key="4">
    <source>
        <dbReference type="ARBA" id="ARBA00022729"/>
    </source>
</evidence>
<dbReference type="Gene3D" id="3.30.70.1230">
    <property type="entry name" value="Nucleotide cyclase"/>
    <property type="match status" value="1"/>
</dbReference>
<dbReference type="PANTHER" id="PTHR11920:SF507">
    <property type="entry name" value="GUANYLATE CYCLASE"/>
    <property type="match status" value="1"/>
</dbReference>
<dbReference type="EC" id="4.6.1.2" evidence="2 13"/>
<dbReference type="FunFam" id="3.30.70.1230:FF:000019">
    <property type="entry name" value="Guanylate cyclase"/>
    <property type="match status" value="1"/>
</dbReference>
<keyword evidence="18" id="KW-1185">Reference proteome</keyword>
<dbReference type="GO" id="GO:0004016">
    <property type="term" value="F:adenylate cyclase activity"/>
    <property type="evidence" value="ECO:0007669"/>
    <property type="project" value="TreeGrafter"/>
</dbReference>
<keyword evidence="11 13" id="KW-0141">cGMP biosynthesis</keyword>
<feature type="transmembrane region" description="Helical" evidence="14">
    <location>
        <begin position="237"/>
        <end position="257"/>
    </location>
</feature>
<sequence length="988" mass="110293">MGSHTDYICCVLAAIVVAAVGWPDPMDNKNYGCWPIDADANKKTPINCDGLDMAWIKGPPAQITAGHEFNVTYSLHLPDVFYSQAVERNILPHGNATEAKTWCHDHPCPDQWRKATQENCCVYHVNVHSCPQESLSEGPDNICGPWIPDDGEIFTHTVAMAGQADVVNWTSYMQLWKTGPHSLIAHIKVGTLQAALHALTEVVPATSCGDDNCDDDETCDTCPRDCKPCPMSDQIKAAIAAPVTFAFFLLMATLAWFQYQKQKMFWDESWIIDYGDIRPDHGIRGFMGSILSVNTGNSSTINTSLVSTQNNINSRTQRKQIFAQTGIFDGRTVAIKKVQKQCFQLTRTIRMEVQQVRGLDHPNLCKFIGGSIEVPSVAIITEYCPKGSLNDVLLNDDIPLNWGFRFSFATDIARAMAYLHDKKIFHGRLKSSNCIIDDRWVVKISDYGLQTFRKEDVVTYEDNYRQQLARVYFPPEVHHCPDLRYTGPTDVYSYAVILAEIGSRNDPSLPDDVECLDPTWRPSLPELCNKTQSENDCPRPHDYIELIQRCWGEQPVQRPTFEQIKKILHRINPEKINPVDQMMNLMEKYSKHLEVLVAERTADLLHEKQKTDRLLYSMLPKSVADDLRQGKPAQAIGFGACTIFFSDIVGFTTLSSTSTPIQVVTLLNKLYTTYDEIVDNYDVYKVETIGDAYMVVSGVPRENGDRHASEIASMALDLVAACETFRIPHRGEERIRIRAGMHSGPVVAGVVGLKMPRYCLFGDTVNTASRMESTGEALKIQCSDTCYQILRQMGGYRLQLRGTLPIKGKGDMTTWWLQGKDLDLSKNGMRQSMCENTILDDERKGAAATCPIALPGEQPRPFSLPPLVSLLPQLSPIPAQTPPSISSCFPQPFKRPSRLQPTSSSFSVHHSLQHSTPSLFPASSSILPPPTYPVPPAPENVIHMPHSTCSGLQAPLSTFDCKWSGCHVPGCLCQECRGHVTDWGEDKC</sequence>
<keyword evidence="6 14" id="KW-1133">Transmembrane helix</keyword>
<dbReference type="InterPro" id="IPR000719">
    <property type="entry name" value="Prot_kinase_dom"/>
</dbReference>
<dbReference type="InterPro" id="IPR001054">
    <property type="entry name" value="A/G_cyclase"/>
</dbReference>
<comment type="subcellular location">
    <subcellularLocation>
        <location evidence="1">Photoreceptor outer segment membrane</location>
        <topology evidence="1">Single-pass type I membrane protein</topology>
    </subcellularLocation>
</comment>
<dbReference type="GO" id="GO:0004383">
    <property type="term" value="F:guanylate cyclase activity"/>
    <property type="evidence" value="ECO:0007669"/>
    <property type="project" value="UniProtKB-EC"/>
</dbReference>
<dbReference type="PROSITE" id="PS50011">
    <property type="entry name" value="PROTEIN_KINASE_DOM"/>
    <property type="match status" value="1"/>
</dbReference>
<comment type="catalytic activity">
    <reaction evidence="13">
        <text>GTP = 3',5'-cyclic GMP + diphosphate</text>
        <dbReference type="Rhea" id="RHEA:13665"/>
        <dbReference type="ChEBI" id="CHEBI:33019"/>
        <dbReference type="ChEBI" id="CHEBI:37565"/>
        <dbReference type="ChEBI" id="CHEBI:57746"/>
        <dbReference type="EC" id="4.6.1.2"/>
    </reaction>
</comment>
<dbReference type="PANTHER" id="PTHR11920">
    <property type="entry name" value="GUANYLYL CYCLASE"/>
    <property type="match status" value="1"/>
</dbReference>
<dbReference type="GO" id="GO:0035556">
    <property type="term" value="P:intracellular signal transduction"/>
    <property type="evidence" value="ECO:0007669"/>
    <property type="project" value="InterPro"/>
</dbReference>
<evidence type="ECO:0000256" key="2">
    <source>
        <dbReference type="ARBA" id="ARBA00012202"/>
    </source>
</evidence>
<dbReference type="RefSeq" id="XP_019645563.1">
    <property type="nucleotide sequence ID" value="XM_019790004.1"/>
</dbReference>
<dbReference type="OrthoDB" id="302535at2759"/>
<dbReference type="Pfam" id="PF07714">
    <property type="entry name" value="PK_Tyr_Ser-Thr"/>
    <property type="match status" value="1"/>
</dbReference>
<proteinExistence type="inferred from homology"/>
<evidence type="ECO:0000256" key="15">
    <source>
        <dbReference type="SAM" id="SignalP"/>
    </source>
</evidence>
<dbReference type="SUPFAM" id="SSF55073">
    <property type="entry name" value="Nucleotide cyclase"/>
    <property type="match status" value="1"/>
</dbReference>
<keyword evidence="7 14" id="KW-0472">Membrane</keyword>
<dbReference type="CDD" id="cd07302">
    <property type="entry name" value="CHD"/>
    <property type="match status" value="1"/>
</dbReference>
<keyword evidence="9" id="KW-0325">Glycoprotein</keyword>
<evidence type="ECO:0000256" key="8">
    <source>
        <dbReference type="ARBA" id="ARBA00023170"/>
    </source>
</evidence>
<dbReference type="InterPro" id="IPR001245">
    <property type="entry name" value="Ser-Thr/Tyr_kinase_cat_dom"/>
</dbReference>
<evidence type="ECO:0000256" key="3">
    <source>
        <dbReference type="ARBA" id="ARBA00022692"/>
    </source>
</evidence>
<dbReference type="GO" id="GO:0007168">
    <property type="term" value="P:receptor guanylyl cyclase signaling pathway"/>
    <property type="evidence" value="ECO:0007669"/>
    <property type="project" value="TreeGrafter"/>
</dbReference>
<reference evidence="19" key="1">
    <citation type="submission" date="2025-08" db="UniProtKB">
        <authorList>
            <consortium name="RefSeq"/>
        </authorList>
    </citation>
    <scope>IDENTIFICATION</scope>
    <source>
        <tissue evidence="19">Gonad</tissue>
    </source>
</reference>